<keyword evidence="2" id="KW-1185">Reference proteome</keyword>
<dbReference type="EMBL" id="KN882059">
    <property type="protein sequence ID" value="KIY45283.1"/>
    <property type="molecule type" value="Genomic_DNA"/>
</dbReference>
<dbReference type="AlphaFoldDB" id="A0A0D7A381"/>
<reference evidence="1 2" key="1">
    <citation type="journal article" date="2015" name="Fungal Genet. Biol.">
        <title>Evolution of novel wood decay mechanisms in Agaricales revealed by the genome sequences of Fistulina hepatica and Cylindrobasidium torrendii.</title>
        <authorList>
            <person name="Floudas D."/>
            <person name="Held B.W."/>
            <person name="Riley R."/>
            <person name="Nagy L.G."/>
            <person name="Koehler G."/>
            <person name="Ransdell A.S."/>
            <person name="Younus H."/>
            <person name="Chow J."/>
            <person name="Chiniquy J."/>
            <person name="Lipzen A."/>
            <person name="Tritt A."/>
            <person name="Sun H."/>
            <person name="Haridas S."/>
            <person name="LaButti K."/>
            <person name="Ohm R.A."/>
            <person name="Kues U."/>
            <person name="Blanchette R.A."/>
            <person name="Grigoriev I.V."/>
            <person name="Minto R.E."/>
            <person name="Hibbett D.S."/>
        </authorList>
    </citation>
    <scope>NUCLEOTIDE SEQUENCE [LARGE SCALE GENOMIC DNA]</scope>
    <source>
        <strain evidence="1 2">ATCC 64428</strain>
    </source>
</reference>
<accession>A0A0D7A381</accession>
<protein>
    <submittedName>
        <fullName evidence="1">Uncharacterized protein</fullName>
    </submittedName>
</protein>
<sequence>MDGDKTSLQVFCHSLTVLQLDKVYFRNLSQFCGVLESLTCLKTLRCKQVHFSDVSLSVSYDTAPTLPLPPTLQSLYISQTALVPALTASVRANPQFVHLHTFGTTLLSADQPHKLNGLLKEIASLVPVVNFDIRPWDRKVVHLIPIAVDIQDYLTYMVREASHDVEFSTIVFTCSSIEARSTLLWLYLHVVSMPAIRRIIVDFDSLVARDPCRVQKSDWARLDDEFARRHSDGTLRNVLIRSTSHHMWPQPEPLCGENRAFLSKVPELMPNVRDKGILTVEL</sequence>
<evidence type="ECO:0000313" key="1">
    <source>
        <dbReference type="EMBL" id="KIY45283.1"/>
    </source>
</evidence>
<evidence type="ECO:0000313" key="2">
    <source>
        <dbReference type="Proteomes" id="UP000054144"/>
    </source>
</evidence>
<organism evidence="1 2">
    <name type="scientific">Fistulina hepatica ATCC 64428</name>
    <dbReference type="NCBI Taxonomy" id="1128425"/>
    <lineage>
        <taxon>Eukaryota</taxon>
        <taxon>Fungi</taxon>
        <taxon>Dikarya</taxon>
        <taxon>Basidiomycota</taxon>
        <taxon>Agaricomycotina</taxon>
        <taxon>Agaricomycetes</taxon>
        <taxon>Agaricomycetidae</taxon>
        <taxon>Agaricales</taxon>
        <taxon>Fistulinaceae</taxon>
        <taxon>Fistulina</taxon>
    </lineage>
</organism>
<gene>
    <name evidence="1" type="ORF">FISHEDRAFT_61283</name>
</gene>
<dbReference type="Proteomes" id="UP000054144">
    <property type="component" value="Unassembled WGS sequence"/>
</dbReference>
<proteinExistence type="predicted"/>
<dbReference type="SUPFAM" id="SSF52047">
    <property type="entry name" value="RNI-like"/>
    <property type="match status" value="1"/>
</dbReference>
<name>A0A0D7A381_9AGAR</name>